<feature type="transmembrane region" description="Helical" evidence="10">
    <location>
        <begin position="262"/>
        <end position="280"/>
    </location>
</feature>
<dbReference type="FunFam" id="3.40.50.300:FF:000299">
    <property type="entry name" value="ABC transporter ATP-binding protein/permease"/>
    <property type="match status" value="1"/>
</dbReference>
<keyword evidence="3" id="KW-1003">Cell membrane</keyword>
<dbReference type="PROSITE" id="PS50893">
    <property type="entry name" value="ABC_TRANSPORTER_2"/>
    <property type="match status" value="1"/>
</dbReference>
<dbReference type="EMBL" id="DXAM01000025">
    <property type="protein sequence ID" value="HJA03557.1"/>
    <property type="molecule type" value="Genomic_DNA"/>
</dbReference>
<feature type="non-terminal residue" evidence="13">
    <location>
        <position position="1"/>
    </location>
</feature>
<name>A0A9D2KH91_9MICO</name>
<feature type="domain" description="ABC transporter" evidence="11">
    <location>
        <begin position="356"/>
        <end position="590"/>
    </location>
</feature>
<dbReference type="PANTHER" id="PTHR43394:SF1">
    <property type="entry name" value="ATP-BINDING CASSETTE SUB-FAMILY B MEMBER 10, MITOCHONDRIAL"/>
    <property type="match status" value="1"/>
</dbReference>
<dbReference type="GO" id="GO:0016887">
    <property type="term" value="F:ATP hydrolysis activity"/>
    <property type="evidence" value="ECO:0007669"/>
    <property type="project" value="InterPro"/>
</dbReference>
<dbReference type="GO" id="GO:0015421">
    <property type="term" value="F:ABC-type oligopeptide transporter activity"/>
    <property type="evidence" value="ECO:0007669"/>
    <property type="project" value="TreeGrafter"/>
</dbReference>
<dbReference type="AlphaFoldDB" id="A0A9D2KH91"/>
<comment type="caution">
    <text evidence="13">The sequence shown here is derived from an EMBL/GenBank/DDBJ whole genome shotgun (WGS) entry which is preliminary data.</text>
</comment>
<keyword evidence="6 13" id="KW-0067">ATP-binding</keyword>
<dbReference type="InterPro" id="IPR011527">
    <property type="entry name" value="ABC1_TM_dom"/>
</dbReference>
<evidence type="ECO:0000256" key="5">
    <source>
        <dbReference type="ARBA" id="ARBA00022741"/>
    </source>
</evidence>
<evidence type="ECO:0000259" key="12">
    <source>
        <dbReference type="PROSITE" id="PS50929"/>
    </source>
</evidence>
<evidence type="ECO:0000256" key="9">
    <source>
        <dbReference type="ARBA" id="ARBA00061644"/>
    </source>
</evidence>
<feature type="domain" description="ABC transmembrane type-1" evidence="12">
    <location>
        <begin position="23"/>
        <end position="318"/>
    </location>
</feature>
<organism evidence="13 14">
    <name type="scientific">Candidatus Microbacterium stercoravium</name>
    <dbReference type="NCBI Taxonomy" id="2838697"/>
    <lineage>
        <taxon>Bacteria</taxon>
        <taxon>Bacillati</taxon>
        <taxon>Actinomycetota</taxon>
        <taxon>Actinomycetes</taxon>
        <taxon>Micrococcales</taxon>
        <taxon>Microbacteriaceae</taxon>
        <taxon>Microbacterium</taxon>
    </lineage>
</organism>
<keyword evidence="8 10" id="KW-0472">Membrane</keyword>
<keyword evidence="2" id="KW-0813">Transport</keyword>
<keyword evidence="7 10" id="KW-1133">Transmembrane helix</keyword>
<sequence length="601" mass="63130">PGSVRRTLALVRPHLRGQGWLMAGGVVMMLVEVVMRVAEPWPLKIVIDAVTVSLGATEGAAAGQAGASAALLISCGVLLLGFVGVRAIAQYCSTVVFALVGSRAATRLRSQVFSHLQSLGQGYHSRAQHGDNVQRLVGDVGRLQEVAVSAGLPLVGNLITLVVLGGVMLVMDPLLAIVVLGSALAYAIMSRSSGRKIVTVSRRTRKSEGQIANAAAETFGAIRVVQAYGLETLRGRAFERSNERALGQGVASRRLAAGLERGTDVIVGLALAVVLVIGGWRVVDGALTPGDLVIFTTYLKLALRPLKDLAKFTGRIARALASGERVAEVLDERPEITDRPWARPLGELVSDVRGRIEFDRLDVDDGHGRPLFRGLSFDVAAGSTVCVLGPSGAGKSTLAGLLTRVADPVSGRLAIDGVDVRDATLASLRASVSSVLQEAVLFATSVRENIRCGRLGASDAEVEEAARRALADGFIRALPNGYDTELGDRGATLSGGQRQRIAIARALLRDAPIVILDEATTGLDPESKERVSASIDALTAGRTTISITHDPATIRAADRVLWIEDGRVLEDGAPDDLLLQPDSRLAAWSRASVPETVGGAA</sequence>
<accession>A0A9D2KH91</accession>
<reference evidence="13" key="1">
    <citation type="journal article" date="2021" name="PeerJ">
        <title>Extensive microbial diversity within the chicken gut microbiome revealed by metagenomics and culture.</title>
        <authorList>
            <person name="Gilroy R."/>
            <person name="Ravi A."/>
            <person name="Getino M."/>
            <person name="Pursley I."/>
            <person name="Horton D.L."/>
            <person name="Alikhan N.F."/>
            <person name="Baker D."/>
            <person name="Gharbi K."/>
            <person name="Hall N."/>
            <person name="Watson M."/>
            <person name="Adriaenssens E.M."/>
            <person name="Foster-Nyarko E."/>
            <person name="Jarju S."/>
            <person name="Secka A."/>
            <person name="Antonio M."/>
            <person name="Oren A."/>
            <person name="Chaudhuri R.R."/>
            <person name="La Ragione R."/>
            <person name="Hildebrand F."/>
            <person name="Pallen M.J."/>
        </authorList>
    </citation>
    <scope>NUCLEOTIDE SEQUENCE</scope>
    <source>
        <strain evidence="13">ChiHjej8B7-3636</strain>
    </source>
</reference>
<gene>
    <name evidence="13" type="ORF">H9800_01670</name>
</gene>
<evidence type="ECO:0000256" key="10">
    <source>
        <dbReference type="SAM" id="Phobius"/>
    </source>
</evidence>
<dbReference type="SUPFAM" id="SSF90123">
    <property type="entry name" value="ABC transporter transmembrane region"/>
    <property type="match status" value="1"/>
</dbReference>
<evidence type="ECO:0000256" key="2">
    <source>
        <dbReference type="ARBA" id="ARBA00022448"/>
    </source>
</evidence>
<feature type="transmembrane region" description="Helical" evidence="10">
    <location>
        <begin position="146"/>
        <end position="167"/>
    </location>
</feature>
<dbReference type="CDD" id="cd18564">
    <property type="entry name" value="ABC_6TM_exporter_like"/>
    <property type="match status" value="1"/>
</dbReference>
<dbReference type="Proteomes" id="UP000824220">
    <property type="component" value="Unassembled WGS sequence"/>
</dbReference>
<protein>
    <submittedName>
        <fullName evidence="13">ABC transporter ATP-binding protein/permease</fullName>
    </submittedName>
</protein>
<dbReference type="GO" id="GO:0005524">
    <property type="term" value="F:ATP binding"/>
    <property type="evidence" value="ECO:0007669"/>
    <property type="project" value="UniProtKB-KW"/>
</dbReference>
<comment type="subcellular location">
    <subcellularLocation>
        <location evidence="1">Cell membrane</location>
        <topology evidence="1">Multi-pass membrane protein</topology>
    </subcellularLocation>
</comment>
<dbReference type="InterPro" id="IPR003439">
    <property type="entry name" value="ABC_transporter-like_ATP-bd"/>
</dbReference>
<evidence type="ECO:0000313" key="13">
    <source>
        <dbReference type="EMBL" id="HJA03557.1"/>
    </source>
</evidence>
<evidence type="ECO:0000256" key="7">
    <source>
        <dbReference type="ARBA" id="ARBA00022989"/>
    </source>
</evidence>
<proteinExistence type="inferred from homology"/>
<dbReference type="InterPro" id="IPR036640">
    <property type="entry name" value="ABC1_TM_sf"/>
</dbReference>
<dbReference type="PANTHER" id="PTHR43394">
    <property type="entry name" value="ATP-DEPENDENT PERMEASE MDL1, MITOCHONDRIAL"/>
    <property type="match status" value="1"/>
</dbReference>
<evidence type="ECO:0000313" key="14">
    <source>
        <dbReference type="Proteomes" id="UP000824220"/>
    </source>
</evidence>
<feature type="transmembrane region" description="Helical" evidence="10">
    <location>
        <begin position="20"/>
        <end position="38"/>
    </location>
</feature>
<reference evidence="13" key="2">
    <citation type="submission" date="2021-04" db="EMBL/GenBank/DDBJ databases">
        <authorList>
            <person name="Gilroy R."/>
        </authorList>
    </citation>
    <scope>NUCLEOTIDE SEQUENCE</scope>
    <source>
        <strain evidence="13">ChiHjej8B7-3636</strain>
    </source>
</reference>
<evidence type="ECO:0000256" key="8">
    <source>
        <dbReference type="ARBA" id="ARBA00023136"/>
    </source>
</evidence>
<dbReference type="InterPro" id="IPR017871">
    <property type="entry name" value="ABC_transporter-like_CS"/>
</dbReference>
<dbReference type="PROSITE" id="PS50929">
    <property type="entry name" value="ABC_TM1F"/>
    <property type="match status" value="1"/>
</dbReference>
<evidence type="ECO:0000256" key="3">
    <source>
        <dbReference type="ARBA" id="ARBA00022475"/>
    </source>
</evidence>
<feature type="transmembrane region" description="Helical" evidence="10">
    <location>
        <begin position="69"/>
        <end position="100"/>
    </location>
</feature>
<dbReference type="GO" id="GO:0005886">
    <property type="term" value="C:plasma membrane"/>
    <property type="evidence" value="ECO:0007669"/>
    <property type="project" value="UniProtKB-SubCell"/>
</dbReference>
<keyword evidence="4 10" id="KW-0812">Transmembrane</keyword>
<dbReference type="Pfam" id="PF00664">
    <property type="entry name" value="ABC_membrane"/>
    <property type="match status" value="1"/>
</dbReference>
<feature type="transmembrane region" description="Helical" evidence="10">
    <location>
        <begin position="173"/>
        <end position="189"/>
    </location>
</feature>
<dbReference type="Pfam" id="PF00005">
    <property type="entry name" value="ABC_tran"/>
    <property type="match status" value="1"/>
</dbReference>
<dbReference type="InterPro" id="IPR027417">
    <property type="entry name" value="P-loop_NTPase"/>
</dbReference>
<dbReference type="Gene3D" id="3.40.50.300">
    <property type="entry name" value="P-loop containing nucleotide triphosphate hydrolases"/>
    <property type="match status" value="1"/>
</dbReference>
<dbReference type="InterPro" id="IPR003593">
    <property type="entry name" value="AAA+_ATPase"/>
</dbReference>
<dbReference type="SUPFAM" id="SSF52540">
    <property type="entry name" value="P-loop containing nucleoside triphosphate hydrolases"/>
    <property type="match status" value="1"/>
</dbReference>
<evidence type="ECO:0000256" key="1">
    <source>
        <dbReference type="ARBA" id="ARBA00004651"/>
    </source>
</evidence>
<dbReference type="PROSITE" id="PS00211">
    <property type="entry name" value="ABC_TRANSPORTER_1"/>
    <property type="match status" value="1"/>
</dbReference>
<comment type="similarity">
    <text evidence="9">Belongs to the ABC transporter superfamily. Lipid exporter (TC 3.A.1.106) family.</text>
</comment>
<evidence type="ECO:0000259" key="11">
    <source>
        <dbReference type="PROSITE" id="PS50893"/>
    </source>
</evidence>
<keyword evidence="5" id="KW-0547">Nucleotide-binding</keyword>
<evidence type="ECO:0000256" key="6">
    <source>
        <dbReference type="ARBA" id="ARBA00022840"/>
    </source>
</evidence>
<evidence type="ECO:0000256" key="4">
    <source>
        <dbReference type="ARBA" id="ARBA00022692"/>
    </source>
</evidence>
<dbReference type="SMART" id="SM00382">
    <property type="entry name" value="AAA"/>
    <property type="match status" value="1"/>
</dbReference>
<dbReference type="InterPro" id="IPR039421">
    <property type="entry name" value="Type_1_exporter"/>
</dbReference>
<dbReference type="Gene3D" id="1.20.1560.10">
    <property type="entry name" value="ABC transporter type 1, transmembrane domain"/>
    <property type="match status" value="1"/>
</dbReference>